<dbReference type="PROSITE" id="PS51341">
    <property type="entry name" value="ZF_LTAG_D1"/>
    <property type="match status" value="1"/>
</dbReference>
<dbReference type="GO" id="GO:0003688">
    <property type="term" value="F:DNA replication origin binding"/>
    <property type="evidence" value="ECO:0007669"/>
    <property type="project" value="InterPro"/>
</dbReference>
<dbReference type="SMART" id="SM00271">
    <property type="entry name" value="DnaJ"/>
    <property type="match status" value="1"/>
</dbReference>
<evidence type="ECO:0000256" key="26">
    <source>
        <dbReference type="ARBA" id="ARBA00023318"/>
    </source>
</evidence>
<dbReference type="PROSITE" id="PS51206">
    <property type="entry name" value="SF3_HELICASE_1"/>
    <property type="match status" value="1"/>
</dbReference>
<dbReference type="Pfam" id="PF02217">
    <property type="entry name" value="T_Ag_DNA_bind"/>
    <property type="match status" value="1"/>
</dbReference>
<evidence type="ECO:0000256" key="18">
    <source>
        <dbReference type="ARBA" id="ARBA00022840"/>
    </source>
</evidence>
<keyword evidence="15" id="KW-0347">Helicase</keyword>
<dbReference type="GO" id="GO:0005524">
    <property type="term" value="F:ATP binding"/>
    <property type="evidence" value="ECO:0007669"/>
    <property type="project" value="UniProtKB-KW"/>
</dbReference>
<evidence type="ECO:0000256" key="24">
    <source>
        <dbReference type="ARBA" id="ARBA00023280"/>
    </source>
</evidence>
<keyword evidence="20" id="KW-0007">Acetylation</keyword>
<dbReference type="GO" id="GO:0008270">
    <property type="term" value="F:zinc ion binding"/>
    <property type="evidence" value="ECO:0007669"/>
    <property type="project" value="UniProtKB-KW"/>
</dbReference>
<comment type="catalytic activity">
    <reaction evidence="31">
        <text>ATP + H2O = ADP + phosphate + H(+)</text>
        <dbReference type="Rhea" id="RHEA:13065"/>
        <dbReference type="ChEBI" id="CHEBI:15377"/>
        <dbReference type="ChEBI" id="CHEBI:15378"/>
        <dbReference type="ChEBI" id="CHEBI:30616"/>
        <dbReference type="ChEBI" id="CHEBI:43474"/>
        <dbReference type="ChEBI" id="CHEBI:456216"/>
        <dbReference type="EC" id="5.6.2.4"/>
    </reaction>
</comment>
<keyword evidence="8" id="KW-0945">Host-virus interaction</keyword>
<keyword evidence="6" id="KW-0597">Phosphoprotein</keyword>
<evidence type="ECO:0000256" key="23">
    <source>
        <dbReference type="ARBA" id="ARBA00023258"/>
    </source>
</evidence>
<dbReference type="SUPFAM" id="SSF46565">
    <property type="entry name" value="Chaperone J-domain"/>
    <property type="match status" value="1"/>
</dbReference>
<evidence type="ECO:0000256" key="9">
    <source>
        <dbReference type="ARBA" id="ARBA00022632"/>
    </source>
</evidence>
<evidence type="ECO:0000256" key="8">
    <source>
        <dbReference type="ARBA" id="ARBA00022581"/>
    </source>
</evidence>
<evidence type="ECO:0000256" key="17">
    <source>
        <dbReference type="ARBA" id="ARBA00022833"/>
    </source>
</evidence>
<feature type="domain" description="T-ag D1-type" evidence="37">
    <location>
        <begin position="354"/>
        <end position="445"/>
    </location>
</feature>
<dbReference type="InterPro" id="IPR027417">
    <property type="entry name" value="P-loop_NTPase"/>
</dbReference>
<dbReference type="EC" id="5.6.2.4" evidence="29"/>
<sequence length="719" mass="80696">MDSILTFAERQLLISLLKISGDTFGNVPAMSRAYKLAAKRLHPDKGGNEADMKKLNELWNKFKDGVYNLREVKPTLHPVVTCTYNPYRNPTGSGGHFFWFRRYQSDLFADETLSSTSSDEEPEPAQRKRGTGANIHESASRTSFSTGSPGTGTTGGGGIPRDAPPPDSGYGSFPFNSTPPKRGRNGGGSAPSTSGGTPNDSEGDSADQNCSQATPPKSKKAKMDNGPSDFPCDINIFLSSAVYSNKTVNAFLIFTTVEKCQLLYQKIDVKFKIDFKSRHEGENKAHGYLYILTVAKHRVSAVKNYCAKQCTISFLHCKAINKPYDCYKALCCDPYKRVESNKDLFETDFESENSQQVDWTLISTFAECNMIDDPYLIMGHYLDFASPLPCNKCQMKVLKVHYQFHEAHHNNAILFKNSKAQKTICQQAADVVIAKRRLHLIESTREELLAERFKLFLNKYKELDKMRVLEHMAGVMWYSVMFENIDRIVIQILKLMTENIPKKRNILFKGPINSGKTSFAAALLDLISGKTLNINCPADKLPFELGCALDQFAVVFEDVKGQVGNDKTLQCGQGVNNLDNIRDHLDGSVTVNLEKKHVNKKTQIFPPCIVTMNDYILPPTVKARFAYMVIFTHMKCLETSLQKNDDIVKHRITHSGLTMFMILMWYCSSSAFIPSLRETIEIEKKLLESICTTEIACLMKDNIKAGRDPLHDIVTEADE</sequence>
<dbReference type="InterPro" id="IPR010932">
    <property type="entry name" value="Lg_T_Ag_Polyomavir_C"/>
</dbReference>
<dbReference type="GO" id="GO:0006260">
    <property type="term" value="P:DNA replication"/>
    <property type="evidence" value="ECO:0007669"/>
    <property type="project" value="UniProtKB-KW"/>
</dbReference>
<evidence type="ECO:0000256" key="27">
    <source>
        <dbReference type="ARBA" id="ARBA00026077"/>
    </source>
</evidence>
<keyword evidence="9" id="KW-1090">Inhibition of host innate immune response by virus</keyword>
<evidence type="ECO:0000256" key="1">
    <source>
        <dbReference type="ARBA" id="ARBA00001946"/>
    </source>
</evidence>
<feature type="DNA-binding region" description="T-ag OBD" evidence="32">
    <location>
        <begin position="231"/>
        <end position="348"/>
    </location>
</feature>
<evidence type="ECO:0000256" key="16">
    <source>
        <dbReference type="ARBA" id="ARBA00022830"/>
    </source>
</evidence>
<feature type="region of interest" description="Disordered" evidence="34">
    <location>
        <begin position="112"/>
        <end position="225"/>
    </location>
</feature>
<feature type="domain" description="SF3 helicase" evidence="35">
    <location>
        <begin position="484"/>
        <end position="646"/>
    </location>
</feature>
<keyword evidence="17" id="KW-0862">Zinc</keyword>
<keyword evidence="4" id="KW-1121">Modulation of host cell cycle by virus</keyword>
<evidence type="ECO:0000256" key="11">
    <source>
        <dbReference type="ARBA" id="ARBA00022723"/>
    </source>
</evidence>
<reference evidence="38" key="1">
    <citation type="submission" date="2017-06" db="EMBL/GenBank/DDBJ databases">
        <authorList>
            <person name="Kim H.J."/>
            <person name="Triplett B.A."/>
        </authorList>
    </citation>
    <scope>NUCLEOTIDE SEQUENCE</scope>
    <source>
        <strain evidence="38">#4294_X/05/0119</strain>
    </source>
</reference>
<evidence type="ECO:0000256" key="34">
    <source>
        <dbReference type="SAM" id="MobiDB-lite"/>
    </source>
</evidence>
<evidence type="ECO:0000256" key="10">
    <source>
        <dbReference type="ARBA" id="ARBA00022705"/>
    </source>
</evidence>
<organism evidence="38">
    <name type="scientific">Sorex araneus polyomavirus 1</name>
    <dbReference type="NCBI Taxonomy" id="2560769"/>
    <lineage>
        <taxon>Viruses</taxon>
        <taxon>Monodnaviria</taxon>
        <taxon>Shotokuvirae</taxon>
        <taxon>Cossaviricota</taxon>
        <taxon>Papovaviricetes</taxon>
        <taxon>Sepolyvirales</taxon>
        <taxon>Polyomaviridae</taxon>
        <taxon>Alphapolyomavirus</taxon>
        <taxon>Alphapolyomavirus saraneus</taxon>
    </lineage>
</organism>
<comment type="cofactor">
    <cofactor evidence="1">
        <name>Mg(2+)</name>
        <dbReference type="ChEBI" id="CHEBI:18420"/>
    </cofactor>
</comment>
<evidence type="ECO:0000259" key="37">
    <source>
        <dbReference type="PROSITE" id="PS51341"/>
    </source>
</evidence>
<evidence type="ECO:0000256" key="29">
    <source>
        <dbReference type="ARBA" id="ARBA00034808"/>
    </source>
</evidence>
<dbReference type="Gene3D" id="1.20.1050.70">
    <property type="entry name" value="Large T antigen, SV40, domain 3"/>
    <property type="match status" value="1"/>
</dbReference>
<dbReference type="InterPro" id="IPR003133">
    <property type="entry name" value="T_Ag_DNA-bd"/>
</dbReference>
<keyword evidence="24" id="KW-0899">Viral immunoevasion</keyword>
<evidence type="ECO:0000256" key="19">
    <source>
        <dbReference type="ARBA" id="ARBA00022842"/>
    </source>
</evidence>
<dbReference type="Gene3D" id="3.40.1310.20">
    <property type="match status" value="1"/>
</dbReference>
<dbReference type="SUPFAM" id="SSF55464">
    <property type="entry name" value="Origin of replication-binding domain, RBD-like"/>
    <property type="match status" value="1"/>
</dbReference>
<evidence type="ECO:0000256" key="2">
    <source>
        <dbReference type="ARBA" id="ARBA00004147"/>
    </source>
</evidence>
<dbReference type="InterPro" id="IPR016392">
    <property type="entry name" value="Lg_T_Ag_polyomavir"/>
</dbReference>
<accession>A0A223PYJ5</accession>
<dbReference type="GO" id="GO:0042025">
    <property type="term" value="C:host cell nucleus"/>
    <property type="evidence" value="ECO:0007669"/>
    <property type="project" value="UniProtKB-SubCell"/>
</dbReference>
<evidence type="ECO:0000256" key="13">
    <source>
        <dbReference type="ARBA" id="ARBA00022771"/>
    </source>
</evidence>
<keyword evidence="21 32" id="KW-0238">DNA-binding</keyword>
<evidence type="ECO:0000256" key="3">
    <source>
        <dbReference type="ARBA" id="ARBA00018805"/>
    </source>
</evidence>
<comment type="catalytic activity">
    <reaction evidence="28">
        <text>Couples ATP hydrolysis with the unwinding of duplex DNA by translocating in the 3'-5' direction.</text>
        <dbReference type="EC" id="5.6.2.4"/>
    </reaction>
</comment>
<evidence type="ECO:0000256" key="31">
    <source>
        <dbReference type="ARBA" id="ARBA00048988"/>
    </source>
</evidence>
<dbReference type="InterPro" id="IPR001623">
    <property type="entry name" value="DnaJ_domain"/>
</dbReference>
<dbReference type="Gene3D" id="1.10.10.510">
    <property type="entry name" value="Zinc finger, large T-antigen D1 domain"/>
    <property type="match status" value="1"/>
</dbReference>
<evidence type="ECO:0000256" key="15">
    <source>
        <dbReference type="ARBA" id="ARBA00022806"/>
    </source>
</evidence>
<name>A0A223PYJ5_9POLY</name>
<dbReference type="Gene3D" id="1.10.287.110">
    <property type="entry name" value="DnaJ domain"/>
    <property type="match status" value="1"/>
</dbReference>
<proteinExistence type="predicted"/>
<keyword evidence="10" id="KW-0235">DNA replication</keyword>
<evidence type="ECO:0000259" key="36">
    <source>
        <dbReference type="PROSITE" id="PS51287"/>
    </source>
</evidence>
<feature type="compositionally biased region" description="Polar residues" evidence="34">
    <location>
        <begin position="206"/>
        <end position="215"/>
    </location>
</feature>
<dbReference type="InterPro" id="IPR037102">
    <property type="entry name" value="Znf_lg_T-Ag_D1_dom_sf"/>
</dbReference>
<keyword evidence="14" id="KW-0378">Hydrolase</keyword>
<evidence type="ECO:0000256" key="20">
    <source>
        <dbReference type="ARBA" id="ARBA00022990"/>
    </source>
</evidence>
<protein>
    <recommendedName>
        <fullName evidence="3">Large T antigen</fullName>
        <ecNumber evidence="29">5.6.2.4</ecNumber>
    </recommendedName>
    <alternativeName>
        <fullName evidence="30">DNA 3'-5' helicase large T antigen</fullName>
    </alternativeName>
</protein>
<dbReference type="InterPro" id="IPR036869">
    <property type="entry name" value="J_dom_sf"/>
</dbReference>
<dbReference type="SUPFAM" id="SSF52540">
    <property type="entry name" value="P-loop containing nucleoside triphosphate hydrolases"/>
    <property type="match status" value="1"/>
</dbReference>
<evidence type="ECO:0000256" key="25">
    <source>
        <dbReference type="ARBA" id="ARBA00023309"/>
    </source>
</evidence>
<dbReference type="GO" id="GO:0039502">
    <property type="term" value="P:symbiont-mediated suppression of host type I interferon-mediated signaling pathway"/>
    <property type="evidence" value="ECO:0007669"/>
    <property type="project" value="UniProtKB-KW"/>
</dbReference>
<feature type="compositionally biased region" description="Gly residues" evidence="34">
    <location>
        <begin position="149"/>
        <end position="159"/>
    </location>
</feature>
<keyword evidence="25" id="KW-1078">G1/S host cell cycle checkpoint dysregulation by virus</keyword>
<keyword evidence="5" id="KW-0244">Early protein</keyword>
<evidence type="ECO:0000259" key="35">
    <source>
        <dbReference type="PROSITE" id="PS51206"/>
    </source>
</evidence>
<comment type="subunit">
    <text evidence="27">Forms homohexamers in the presence of ATP. Interacts with host HDAC1. Interacts (via LXCXE domain) with host RB1; the interaction induces the aberrant dissociation of RB1-E2F1 complex thereby disrupting RB1's activity. Interacts (via LXCXE domain) with host pRB-related proteins RBL1 and RBL2. Interacts (via C-terminus) with host TOP1 and POLA1 allowing DNA replication. Interacts with host preinitiation complex components TBP, TFIIA and TFIID to regulate transcription initiation.</text>
</comment>
<comment type="subcellular location">
    <subcellularLocation>
        <location evidence="2">Host nucleus</location>
    </subcellularLocation>
</comment>
<keyword evidence="23" id="KW-0922">Interferon antiviral system evasion</keyword>
<evidence type="ECO:0000256" key="6">
    <source>
        <dbReference type="ARBA" id="ARBA00022553"/>
    </source>
</evidence>
<dbReference type="EMBL" id="MF374996">
    <property type="protein sequence ID" value="ASU50408.1"/>
    <property type="molecule type" value="Genomic_DNA"/>
</dbReference>
<dbReference type="GO" id="GO:0043138">
    <property type="term" value="F:3'-5' DNA helicase activity"/>
    <property type="evidence" value="ECO:0007669"/>
    <property type="project" value="UniProtKB-EC"/>
</dbReference>
<evidence type="ECO:0000256" key="28">
    <source>
        <dbReference type="ARBA" id="ARBA00034617"/>
    </source>
</evidence>
<evidence type="ECO:0000256" key="32">
    <source>
        <dbReference type="PROSITE-ProRule" id="PRU00620"/>
    </source>
</evidence>
<dbReference type="PIRSF" id="PIRSF003368">
    <property type="entry name" value="Large_T_antigen_polyomaV"/>
    <property type="match status" value="1"/>
</dbReference>
<evidence type="ECO:0000256" key="33">
    <source>
        <dbReference type="PROSITE-ProRule" id="PRU00671"/>
    </source>
</evidence>
<keyword evidence="22" id="KW-0413">Isomerase</keyword>
<dbReference type="GO" id="GO:0052170">
    <property type="term" value="P:symbiont-mediated suppression of host innate immune response"/>
    <property type="evidence" value="ECO:0007669"/>
    <property type="project" value="UniProtKB-KW"/>
</dbReference>
<evidence type="ECO:0000256" key="30">
    <source>
        <dbReference type="ARBA" id="ARBA00045019"/>
    </source>
</evidence>
<dbReference type="InterPro" id="IPR014015">
    <property type="entry name" value="Helicase_SF3_DNA-vir"/>
</dbReference>
<keyword evidence="12" id="KW-0547">Nucleotide-binding</keyword>
<evidence type="ECO:0000256" key="14">
    <source>
        <dbReference type="ARBA" id="ARBA00022801"/>
    </source>
</evidence>
<keyword evidence="19" id="KW-0460">Magnesium</keyword>
<evidence type="ECO:0000256" key="21">
    <source>
        <dbReference type="ARBA" id="ARBA00023125"/>
    </source>
</evidence>
<dbReference type="Pfam" id="PF06431">
    <property type="entry name" value="Polyoma_lg_T_C"/>
    <property type="match status" value="1"/>
</dbReference>
<evidence type="ECO:0000256" key="5">
    <source>
        <dbReference type="ARBA" id="ARBA00022518"/>
    </source>
</evidence>
<dbReference type="InterPro" id="IPR017910">
    <property type="entry name" value="Znf_lg_T-Ag_D1-typ"/>
</dbReference>
<evidence type="ECO:0000256" key="4">
    <source>
        <dbReference type="ARBA" id="ARBA00022504"/>
    </source>
</evidence>
<dbReference type="Gene3D" id="3.40.50.300">
    <property type="entry name" value="P-loop containing nucleotide triphosphate hydrolases"/>
    <property type="match status" value="1"/>
</dbReference>
<keyword evidence="18" id="KW-0067">ATP-binding</keyword>
<keyword evidence="16" id="KW-1114">Inhibition of host interferon signaling pathway by virus</keyword>
<dbReference type="PROSITE" id="PS51287">
    <property type="entry name" value="T_AG_OBD"/>
    <property type="match status" value="1"/>
</dbReference>
<gene>
    <name evidence="38" type="primary">LTAg</name>
</gene>
<evidence type="ECO:0000256" key="12">
    <source>
        <dbReference type="ARBA" id="ARBA00022741"/>
    </source>
</evidence>
<keyword evidence="26" id="KW-1096">Inhibition of host JAK1 by virus</keyword>
<dbReference type="GO" id="GO:0039645">
    <property type="term" value="P:symbiont-mediated perturbation of host cell cycle G1/S transition checkpoint"/>
    <property type="evidence" value="ECO:0007669"/>
    <property type="project" value="UniProtKB-KW"/>
</dbReference>
<dbReference type="GO" id="GO:0039576">
    <property type="term" value="P:symbiont-mediated suppression of host JAK-STAT cascade via inhibition of JAK1 activity"/>
    <property type="evidence" value="ECO:0007669"/>
    <property type="project" value="UniProtKB-KW"/>
</dbReference>
<keyword evidence="13 33" id="KW-0863">Zinc-finger</keyword>
<keyword evidence="7" id="KW-1048">Host nucleus</keyword>
<evidence type="ECO:0000313" key="38">
    <source>
        <dbReference type="EMBL" id="ASU50408.1"/>
    </source>
</evidence>
<keyword evidence="11" id="KW-0479">Metal-binding</keyword>
<feature type="domain" description="T-ag OBD" evidence="36">
    <location>
        <begin position="231"/>
        <end position="348"/>
    </location>
</feature>
<dbReference type="GO" id="GO:0016787">
    <property type="term" value="F:hydrolase activity"/>
    <property type="evidence" value="ECO:0007669"/>
    <property type="project" value="UniProtKB-KW"/>
</dbReference>
<evidence type="ECO:0000256" key="7">
    <source>
        <dbReference type="ARBA" id="ARBA00022562"/>
    </source>
</evidence>
<evidence type="ECO:0000256" key="22">
    <source>
        <dbReference type="ARBA" id="ARBA00023235"/>
    </source>
</evidence>